<evidence type="ECO:0000313" key="1">
    <source>
        <dbReference type="EMBL" id="KXS15776.1"/>
    </source>
</evidence>
<dbReference type="EMBL" id="KQ965760">
    <property type="protein sequence ID" value="KXS15776.1"/>
    <property type="molecule type" value="Genomic_DNA"/>
</dbReference>
<gene>
    <name evidence="1" type="ORF">M427DRAFT_321621</name>
</gene>
<evidence type="ECO:0000313" key="2">
    <source>
        <dbReference type="Proteomes" id="UP000070544"/>
    </source>
</evidence>
<name>A0A139AG53_GONPJ</name>
<dbReference type="Proteomes" id="UP000070544">
    <property type="component" value="Unassembled WGS sequence"/>
</dbReference>
<accession>A0A139AG53</accession>
<dbReference type="AlphaFoldDB" id="A0A139AG53"/>
<proteinExistence type="predicted"/>
<organism evidence="1 2">
    <name type="scientific">Gonapodya prolifera (strain JEL478)</name>
    <name type="common">Monoblepharis prolifera</name>
    <dbReference type="NCBI Taxonomy" id="1344416"/>
    <lineage>
        <taxon>Eukaryota</taxon>
        <taxon>Fungi</taxon>
        <taxon>Fungi incertae sedis</taxon>
        <taxon>Chytridiomycota</taxon>
        <taxon>Chytridiomycota incertae sedis</taxon>
        <taxon>Monoblepharidomycetes</taxon>
        <taxon>Monoblepharidales</taxon>
        <taxon>Gonapodyaceae</taxon>
        <taxon>Gonapodya</taxon>
    </lineage>
</organism>
<sequence length="270" mass="30107">MTVSSLTMLSSHMGINMGDTIRTLQIVGSWTSPLSCVILPPSTDPFDLTRDMFVPFPKVTHLVVRPDTTSGWNRPYLSEIICALASVPFELRACITSFRMYKDFSEPSCYNDHPAETAGHPKDPVGLLRLLCSLLPNLTDLGNISGRGQCTNYLRDDPDVLQPSPPCKTQDSFATRPHGPRSTISFQIHLTLTHLTFHLRSSTLLTRSLRRRAPPPICFQPIRFHFSPARPGPHSCPVCLFQLSSRPHTHLVRARPQSQVGDTRLQSSIV</sequence>
<protein>
    <submittedName>
        <fullName evidence="1">Uncharacterized protein</fullName>
    </submittedName>
</protein>
<reference evidence="1 2" key="1">
    <citation type="journal article" date="2015" name="Genome Biol. Evol.">
        <title>Phylogenomic analyses indicate that early fungi evolved digesting cell walls of algal ancestors of land plants.</title>
        <authorList>
            <person name="Chang Y."/>
            <person name="Wang S."/>
            <person name="Sekimoto S."/>
            <person name="Aerts A.L."/>
            <person name="Choi C."/>
            <person name="Clum A."/>
            <person name="LaButti K.M."/>
            <person name="Lindquist E.A."/>
            <person name="Yee Ngan C."/>
            <person name="Ohm R.A."/>
            <person name="Salamov A.A."/>
            <person name="Grigoriev I.V."/>
            <person name="Spatafora J.W."/>
            <person name="Berbee M.L."/>
        </authorList>
    </citation>
    <scope>NUCLEOTIDE SEQUENCE [LARGE SCALE GENOMIC DNA]</scope>
    <source>
        <strain evidence="1 2">JEL478</strain>
    </source>
</reference>
<keyword evidence="2" id="KW-1185">Reference proteome</keyword>